<gene>
    <name evidence="2" type="ORF">V2S66_18585</name>
</gene>
<sequence length="254" mass="26635">MGVVVARMNGRVWVAAAFAVAVLGVTGCQPKDLSDGAAPSGGAAVDGSGGGGPAAAALAKLTVRPDGSISTYDRVKDFGQAWTDDQSAPGGHNGCQTRDDILRRDLTGTRLDGRCEVVSGTLKDPYTGKTIRFTRGRGTSLSVQIDHMVALGNAWTTGASRLSQPQREELANDPLNLIAADGPANEGKGDDDAAKWLPQSRAFHCEYVARQIAVKTKYHLWITTSEKTAMSNVLTACHAQALPTESSREVALAS</sequence>
<protein>
    <submittedName>
        <fullName evidence="2">HNH endonuclease family protein</fullName>
    </submittedName>
</protein>
<keyword evidence="2" id="KW-0378">Hydrolase</keyword>
<dbReference type="PANTHER" id="PTHR24094:SF15">
    <property type="entry name" value="AMP-DEPENDENT SYNTHETASE_LIGASE DOMAIN-CONTAINING PROTEIN-RELATED"/>
    <property type="match status" value="1"/>
</dbReference>
<accession>A0ABU7PFD4</accession>
<keyword evidence="2" id="KW-0255">Endonuclease</keyword>
<keyword evidence="2" id="KW-0540">Nuclease</keyword>
<dbReference type="PROSITE" id="PS51257">
    <property type="entry name" value="PROKAR_LIPOPROTEIN"/>
    <property type="match status" value="1"/>
</dbReference>
<dbReference type="RefSeq" id="WP_330796856.1">
    <property type="nucleotide sequence ID" value="NZ_JAZEWV010000014.1"/>
</dbReference>
<reference evidence="2 3" key="1">
    <citation type="submission" date="2023-12" db="EMBL/GenBank/DDBJ databases">
        <title>Streptomyces sp. V4-01.</title>
        <authorList>
            <person name="Somphong A."/>
            <person name="Phongsopitanun W."/>
        </authorList>
    </citation>
    <scope>NUCLEOTIDE SEQUENCE [LARGE SCALE GENOMIC DNA]</scope>
    <source>
        <strain evidence="2 3">V4-01</strain>
    </source>
</reference>
<comment type="caution">
    <text evidence="2">The sequence shown here is derived from an EMBL/GenBank/DDBJ whole genome shotgun (WGS) entry which is preliminary data.</text>
</comment>
<dbReference type="PANTHER" id="PTHR24094">
    <property type="entry name" value="SECRETED PROTEIN"/>
    <property type="match status" value="1"/>
</dbReference>
<dbReference type="Pfam" id="PF07510">
    <property type="entry name" value="GmrSD_C"/>
    <property type="match status" value="1"/>
</dbReference>
<dbReference type="EMBL" id="JAZEWV010000014">
    <property type="protein sequence ID" value="MEE4543972.1"/>
    <property type="molecule type" value="Genomic_DNA"/>
</dbReference>
<dbReference type="InterPro" id="IPR011089">
    <property type="entry name" value="GmrSD_C"/>
</dbReference>
<evidence type="ECO:0000259" key="1">
    <source>
        <dbReference type="Pfam" id="PF07510"/>
    </source>
</evidence>
<feature type="domain" description="GmrSD restriction endonucleases C-terminal" evidence="1">
    <location>
        <begin position="97"/>
        <end position="232"/>
    </location>
</feature>
<dbReference type="Proteomes" id="UP001344658">
    <property type="component" value="Unassembled WGS sequence"/>
</dbReference>
<proteinExistence type="predicted"/>
<evidence type="ECO:0000313" key="2">
    <source>
        <dbReference type="EMBL" id="MEE4543972.1"/>
    </source>
</evidence>
<evidence type="ECO:0000313" key="3">
    <source>
        <dbReference type="Proteomes" id="UP001344658"/>
    </source>
</evidence>
<organism evidence="2 3">
    <name type="scientific">Actinacidiphila polyblastidii</name>
    <dbReference type="NCBI Taxonomy" id="3110430"/>
    <lineage>
        <taxon>Bacteria</taxon>
        <taxon>Bacillati</taxon>
        <taxon>Actinomycetota</taxon>
        <taxon>Actinomycetes</taxon>
        <taxon>Kitasatosporales</taxon>
        <taxon>Streptomycetaceae</taxon>
        <taxon>Actinacidiphila</taxon>
    </lineage>
</organism>
<name>A0ABU7PFD4_9ACTN</name>
<dbReference type="GO" id="GO:0004519">
    <property type="term" value="F:endonuclease activity"/>
    <property type="evidence" value="ECO:0007669"/>
    <property type="project" value="UniProtKB-KW"/>
</dbReference>
<keyword evidence="3" id="KW-1185">Reference proteome</keyword>